<dbReference type="PANTHER" id="PTHR10634:SF104">
    <property type="entry name" value="ZINC FINGER A20 AND AN1 DOMAIN-CONTAINING STRESS-ASSOCIATED PROTEIN 2"/>
    <property type="match status" value="1"/>
</dbReference>
<accession>A0AAN9IM00</accession>
<sequence>MNMCSKCHKDMMLKEEQAKLATSSFGNIMNGSSSSTSTEPVAAKVDIPVTSVGPKHFSVQPLLSSSSEESSVPKPKDGPKRCLSFNKRVGLTGFNYYRCGNL</sequence>
<dbReference type="Proteomes" id="UP001372338">
    <property type="component" value="Unassembled WGS sequence"/>
</dbReference>
<organism evidence="2 3">
    <name type="scientific">Crotalaria pallida</name>
    <name type="common">Smooth rattlebox</name>
    <name type="synonym">Crotalaria striata</name>
    <dbReference type="NCBI Taxonomy" id="3830"/>
    <lineage>
        <taxon>Eukaryota</taxon>
        <taxon>Viridiplantae</taxon>
        <taxon>Streptophyta</taxon>
        <taxon>Embryophyta</taxon>
        <taxon>Tracheophyta</taxon>
        <taxon>Spermatophyta</taxon>
        <taxon>Magnoliopsida</taxon>
        <taxon>eudicotyledons</taxon>
        <taxon>Gunneridae</taxon>
        <taxon>Pentapetalae</taxon>
        <taxon>rosids</taxon>
        <taxon>fabids</taxon>
        <taxon>Fabales</taxon>
        <taxon>Fabaceae</taxon>
        <taxon>Papilionoideae</taxon>
        <taxon>50 kb inversion clade</taxon>
        <taxon>genistoids sensu lato</taxon>
        <taxon>core genistoids</taxon>
        <taxon>Crotalarieae</taxon>
        <taxon>Crotalaria</taxon>
    </lineage>
</organism>
<dbReference type="PANTHER" id="PTHR10634">
    <property type="entry name" value="AN1-TYPE ZINC FINGER PROTEIN"/>
    <property type="match status" value="1"/>
</dbReference>
<evidence type="ECO:0000313" key="3">
    <source>
        <dbReference type="Proteomes" id="UP001372338"/>
    </source>
</evidence>
<evidence type="ECO:0000256" key="1">
    <source>
        <dbReference type="SAM" id="MobiDB-lite"/>
    </source>
</evidence>
<gene>
    <name evidence="2" type="ORF">RIF29_11290</name>
</gene>
<name>A0AAN9IM00_CROPI</name>
<protein>
    <submittedName>
        <fullName evidence="2">Uncharacterized protein</fullName>
    </submittedName>
</protein>
<feature type="region of interest" description="Disordered" evidence="1">
    <location>
        <begin position="58"/>
        <end position="80"/>
    </location>
</feature>
<comment type="caution">
    <text evidence="2">The sequence shown here is derived from an EMBL/GenBank/DDBJ whole genome shotgun (WGS) entry which is preliminary data.</text>
</comment>
<keyword evidence="3" id="KW-1185">Reference proteome</keyword>
<dbReference type="InterPro" id="IPR050652">
    <property type="entry name" value="AN1_A20_ZnFinger"/>
</dbReference>
<reference evidence="2 3" key="1">
    <citation type="submission" date="2024-01" db="EMBL/GenBank/DDBJ databases">
        <title>The genomes of 5 underutilized Papilionoideae crops provide insights into root nodulation and disease resistanc.</title>
        <authorList>
            <person name="Yuan L."/>
        </authorList>
    </citation>
    <scope>NUCLEOTIDE SEQUENCE [LARGE SCALE GENOMIC DNA]</scope>
    <source>
        <strain evidence="2">ZHUSHIDOU_FW_LH</strain>
        <tissue evidence="2">Leaf</tissue>
    </source>
</reference>
<evidence type="ECO:0000313" key="2">
    <source>
        <dbReference type="EMBL" id="KAK7282478.1"/>
    </source>
</evidence>
<dbReference type="EMBL" id="JAYWIO010000002">
    <property type="protein sequence ID" value="KAK7282478.1"/>
    <property type="molecule type" value="Genomic_DNA"/>
</dbReference>
<proteinExistence type="predicted"/>
<dbReference type="AlphaFoldDB" id="A0AAN9IM00"/>